<dbReference type="Pfam" id="PF17803">
    <property type="entry name" value="Cadherin_4"/>
    <property type="match status" value="6"/>
</dbReference>
<dbReference type="Gene3D" id="2.60.40.2810">
    <property type="match status" value="2"/>
</dbReference>
<gene>
    <name evidence="3" type="ORF">ACFPKY_11365</name>
</gene>
<dbReference type="InterPro" id="IPR001343">
    <property type="entry name" value="Hemolysn_Ca-bd"/>
</dbReference>
<feature type="domain" description="RapA2 cadherin-like" evidence="2">
    <location>
        <begin position="133"/>
        <end position="206"/>
    </location>
</feature>
<feature type="domain" description="RapA2 cadherin-like" evidence="2">
    <location>
        <begin position="45"/>
        <end position="107"/>
    </location>
</feature>
<dbReference type="Gene3D" id="2.60.40.3440">
    <property type="match status" value="5"/>
</dbReference>
<dbReference type="PANTHER" id="PTHR45739">
    <property type="entry name" value="MATRIX PROTEIN, PUTATIVE-RELATED"/>
    <property type="match status" value="1"/>
</dbReference>
<reference evidence="4" key="1">
    <citation type="journal article" date="2019" name="Int. J. Syst. Evol. Microbiol.">
        <title>The Global Catalogue of Microorganisms (GCM) 10K type strain sequencing project: providing services to taxonomists for standard genome sequencing and annotation.</title>
        <authorList>
            <consortium name="The Broad Institute Genomics Platform"/>
            <consortium name="The Broad Institute Genome Sequencing Center for Infectious Disease"/>
            <person name="Wu L."/>
            <person name="Ma J."/>
        </authorList>
    </citation>
    <scope>NUCLEOTIDE SEQUENCE [LARGE SCALE GENOMIC DNA]</scope>
    <source>
        <strain evidence="4">KACC 13778</strain>
    </source>
</reference>
<feature type="domain" description="RapA2 cadherin-like" evidence="2">
    <location>
        <begin position="233"/>
        <end position="306"/>
    </location>
</feature>
<dbReference type="EMBL" id="JBHSMD010000003">
    <property type="protein sequence ID" value="MFC5493702.1"/>
    <property type="molecule type" value="Genomic_DNA"/>
</dbReference>
<feature type="region of interest" description="Disordered" evidence="1">
    <location>
        <begin position="981"/>
        <end position="1029"/>
    </location>
</feature>
<dbReference type="NCBIfam" id="NF012211">
    <property type="entry name" value="tand_rpt_95"/>
    <property type="match status" value="9"/>
</dbReference>
<feature type="domain" description="RapA2 cadherin-like" evidence="2">
    <location>
        <begin position="432"/>
        <end position="505"/>
    </location>
</feature>
<dbReference type="RefSeq" id="WP_345173205.1">
    <property type="nucleotide sequence ID" value="NZ_BAABFQ010000004.1"/>
</dbReference>
<organism evidence="3 4">
    <name type="scientific">Nocardioides caricicola</name>
    <dbReference type="NCBI Taxonomy" id="634770"/>
    <lineage>
        <taxon>Bacteria</taxon>
        <taxon>Bacillati</taxon>
        <taxon>Actinomycetota</taxon>
        <taxon>Actinomycetes</taxon>
        <taxon>Propionibacteriales</taxon>
        <taxon>Nocardioidaceae</taxon>
        <taxon>Nocardioides</taxon>
    </lineage>
</organism>
<name>A0ABW0N3X0_9ACTN</name>
<dbReference type="Pfam" id="PF17963">
    <property type="entry name" value="Big_9"/>
    <property type="match status" value="3"/>
</dbReference>
<dbReference type="PROSITE" id="PS00330">
    <property type="entry name" value="HEMOLYSIN_CALCIUM"/>
    <property type="match status" value="3"/>
</dbReference>
<dbReference type="InterPro" id="IPR010221">
    <property type="entry name" value="VCBS_dom"/>
</dbReference>
<evidence type="ECO:0000313" key="4">
    <source>
        <dbReference type="Proteomes" id="UP001595956"/>
    </source>
</evidence>
<dbReference type="Gene3D" id="2.150.10.10">
    <property type="entry name" value="Serralysin-like metalloprotease, C-terminal"/>
    <property type="match status" value="1"/>
</dbReference>
<comment type="caution">
    <text evidence="3">The sequence shown here is derived from an EMBL/GenBank/DDBJ whole genome shotgun (WGS) entry which is preliminary data.</text>
</comment>
<dbReference type="Proteomes" id="UP001595956">
    <property type="component" value="Unassembled WGS sequence"/>
</dbReference>
<keyword evidence="4" id="KW-1185">Reference proteome</keyword>
<dbReference type="PANTHER" id="PTHR45739:SF12">
    <property type="entry name" value="CHONDROITIN SULFATE PROTEOGLYCAN 4-LIKE ISOFORM X2"/>
    <property type="match status" value="1"/>
</dbReference>
<feature type="domain" description="RapA2 cadherin-like" evidence="2">
    <location>
        <begin position="332"/>
        <end position="405"/>
    </location>
</feature>
<sequence>MRSSAALTVPRSLLRRTGLPLLVVAVVSLAVVGVGPVAPASASGAAPIAQGDSVTVSEGGTATLLASSGSSVLANDTDDEDLFLTAVLVSGPARGTLVLNSDGTFSYTHDGSDTGFDSFSYRADDGTSSSNVATVTITVIPVNDAPIAFADAIEVSEGGTATTLQGGATSVLANDTDVELNVLTAVLVSGPAHGSLTLNANGTFSYTHNGSETTTDSFTYRANDGTVNSGPTTVTITVTPVDDGAPVGVGDGLTVAEGGTATTLTGGATSVLANDTDPDGAVLSAVLVTGPSNGTLVLDPDGTFSYTHDGSETTTDSFTYQADDGTTSSNTATVTITVTQVNDAPTAQSNSLSVLEGGTATTLTGGATSVLANDSDAENDVLTAVLVSGPAHGSLTLNANGTFSYTHNGSETTTDSFTYRANDGTVNSGPTTVTITVTPVDDGAPVGVDDGLTVAEGGTATTLTGGATSVLANDTDPDGAVLSAVLVTGPSNGTLTLNSNGTFSYTHDGSETTTDSFTYQADDGTTSSNTATVTITVTQVNDAPTAQSNSLTLLEGGTATTLTGGATSVLANDTDAENDVLTAVLVTGPTHGSLTLNANGTFSYTHNGSETTTDSFTYRANDGTVSSNTATVTITVTPVNDAPVAVDDSLTVVQDGTTSTLDGGATSVLANDSDAENGVLTTHLAAPPAHGTVVLGALGTFTYTPDPGYSGPDSFDYEASDGIVTSTATVSIAVTPATPTDAVPVAVPDAATVVEGGTVTVLAGGATSVLANDRDPDGYALMAVLVSDVQHGTLTLGPDGTFRYVHDGSESTTDSFTYRASDGTLSSGAVTVTITVTPRNSAPVGVADRATAAAGDAIAVLAGGATSVLANDTDPDGDALTVVLVRDAEHGTLTLNADGTFRYRPSAGYSGRDAFAYRADDGTATSNTVTVRIRVQPAGRCTITGTPGADVLVGTSGDDVICGGGGDDVLRGRAGDDVLRGGRGDDVLRGGPGEDVLEGGPGQDSPERSQLRTKASLQASGPRARYSTA</sequence>
<evidence type="ECO:0000259" key="2">
    <source>
        <dbReference type="Pfam" id="PF17803"/>
    </source>
</evidence>
<dbReference type="SUPFAM" id="SSF51120">
    <property type="entry name" value="beta-Roll"/>
    <property type="match status" value="1"/>
</dbReference>
<dbReference type="InterPro" id="IPR040853">
    <property type="entry name" value="RapA2_cadherin-like"/>
</dbReference>
<feature type="domain" description="RapA2 cadherin-like" evidence="2">
    <location>
        <begin position="531"/>
        <end position="604"/>
    </location>
</feature>
<evidence type="ECO:0000313" key="3">
    <source>
        <dbReference type="EMBL" id="MFC5493702.1"/>
    </source>
</evidence>
<evidence type="ECO:0000256" key="1">
    <source>
        <dbReference type="SAM" id="MobiDB-lite"/>
    </source>
</evidence>
<proteinExistence type="predicted"/>
<protein>
    <submittedName>
        <fullName evidence="3">Ig-like domain-containing protein</fullName>
    </submittedName>
</protein>
<dbReference type="NCBIfam" id="TIGR01965">
    <property type="entry name" value="VCBS_repeat"/>
    <property type="match status" value="7"/>
</dbReference>
<accession>A0ABW0N3X0</accession>
<dbReference type="InterPro" id="IPR051561">
    <property type="entry name" value="FRAS1_ECM"/>
</dbReference>
<dbReference type="PRINTS" id="PR00313">
    <property type="entry name" value="CABNDNGRPT"/>
</dbReference>
<dbReference type="InterPro" id="IPR018511">
    <property type="entry name" value="Hemolysin-typ_Ca-bd_CS"/>
</dbReference>
<dbReference type="InterPro" id="IPR011049">
    <property type="entry name" value="Serralysin-like_metalloprot_C"/>
</dbReference>
<dbReference type="Pfam" id="PF00353">
    <property type="entry name" value="HemolysinCabind"/>
    <property type="match status" value="1"/>
</dbReference>